<proteinExistence type="predicted"/>
<reference evidence="1" key="1">
    <citation type="submission" date="2023-11" db="EMBL/GenBank/DDBJ databases">
        <title>Genome assemblies of two species of porcelain crab, Petrolisthes cinctipes and Petrolisthes manimaculis (Anomura: Porcellanidae).</title>
        <authorList>
            <person name="Angst P."/>
        </authorList>
    </citation>
    <scope>NUCLEOTIDE SEQUENCE</scope>
    <source>
        <strain evidence="1">PB745_02</strain>
        <tissue evidence="1">Gill</tissue>
    </source>
</reference>
<protein>
    <submittedName>
        <fullName evidence="1">Uncharacterized protein</fullName>
    </submittedName>
</protein>
<gene>
    <name evidence="1" type="ORF">Pmani_034593</name>
</gene>
<sequence>MWVPGKGGRARKEWVVGSAWSERDEGYMQVLGMVVVEGGKASLIDTVTTLHHSHHHHHTSLFSSPSLNALTAIHSLPSVTSLMTINNNNDNPHSSQQPITRYINPHSSQQPSLVTTTLTRHINPHQP</sequence>
<evidence type="ECO:0000313" key="2">
    <source>
        <dbReference type="Proteomes" id="UP001292094"/>
    </source>
</evidence>
<organism evidence="1 2">
    <name type="scientific">Petrolisthes manimaculis</name>
    <dbReference type="NCBI Taxonomy" id="1843537"/>
    <lineage>
        <taxon>Eukaryota</taxon>
        <taxon>Metazoa</taxon>
        <taxon>Ecdysozoa</taxon>
        <taxon>Arthropoda</taxon>
        <taxon>Crustacea</taxon>
        <taxon>Multicrustacea</taxon>
        <taxon>Malacostraca</taxon>
        <taxon>Eumalacostraca</taxon>
        <taxon>Eucarida</taxon>
        <taxon>Decapoda</taxon>
        <taxon>Pleocyemata</taxon>
        <taxon>Anomura</taxon>
        <taxon>Galatheoidea</taxon>
        <taxon>Porcellanidae</taxon>
        <taxon>Petrolisthes</taxon>
    </lineage>
</organism>
<accession>A0AAE1NP20</accession>
<dbReference type="EMBL" id="JAWZYT010004766">
    <property type="protein sequence ID" value="KAK4292660.1"/>
    <property type="molecule type" value="Genomic_DNA"/>
</dbReference>
<keyword evidence="2" id="KW-1185">Reference proteome</keyword>
<name>A0AAE1NP20_9EUCA</name>
<dbReference type="AlphaFoldDB" id="A0AAE1NP20"/>
<dbReference type="Proteomes" id="UP001292094">
    <property type="component" value="Unassembled WGS sequence"/>
</dbReference>
<comment type="caution">
    <text evidence="1">The sequence shown here is derived from an EMBL/GenBank/DDBJ whole genome shotgun (WGS) entry which is preliminary data.</text>
</comment>
<evidence type="ECO:0000313" key="1">
    <source>
        <dbReference type="EMBL" id="KAK4292660.1"/>
    </source>
</evidence>